<dbReference type="Proteomes" id="UP001515480">
    <property type="component" value="Unassembled WGS sequence"/>
</dbReference>
<reference evidence="1 2" key="1">
    <citation type="journal article" date="2024" name="Science">
        <title>Giant polyketide synthase enzymes in the biosynthesis of giant marine polyether toxins.</title>
        <authorList>
            <person name="Fallon T.R."/>
            <person name="Shende V.V."/>
            <person name="Wierzbicki I.H."/>
            <person name="Pendleton A.L."/>
            <person name="Watervoot N.F."/>
            <person name="Auber R.P."/>
            <person name="Gonzalez D.J."/>
            <person name="Wisecaver J.H."/>
            <person name="Moore B.S."/>
        </authorList>
    </citation>
    <scope>NUCLEOTIDE SEQUENCE [LARGE SCALE GENOMIC DNA]</scope>
    <source>
        <strain evidence="1 2">12B1</strain>
    </source>
</reference>
<dbReference type="AlphaFoldDB" id="A0AB34IKR3"/>
<evidence type="ECO:0008006" key="3">
    <source>
        <dbReference type="Google" id="ProtNLM"/>
    </source>
</evidence>
<keyword evidence="2" id="KW-1185">Reference proteome</keyword>
<comment type="caution">
    <text evidence="1">The sequence shown here is derived from an EMBL/GenBank/DDBJ whole genome shotgun (WGS) entry which is preliminary data.</text>
</comment>
<organism evidence="1 2">
    <name type="scientific">Prymnesium parvum</name>
    <name type="common">Toxic golden alga</name>
    <dbReference type="NCBI Taxonomy" id="97485"/>
    <lineage>
        <taxon>Eukaryota</taxon>
        <taxon>Haptista</taxon>
        <taxon>Haptophyta</taxon>
        <taxon>Prymnesiophyceae</taxon>
        <taxon>Prymnesiales</taxon>
        <taxon>Prymnesiaceae</taxon>
        <taxon>Prymnesium</taxon>
    </lineage>
</organism>
<accession>A0AB34IKR3</accession>
<dbReference type="EMBL" id="JBGBPQ010000024">
    <property type="protein sequence ID" value="KAL1500084.1"/>
    <property type="molecule type" value="Genomic_DNA"/>
</dbReference>
<evidence type="ECO:0000313" key="2">
    <source>
        <dbReference type="Proteomes" id="UP001515480"/>
    </source>
</evidence>
<protein>
    <recommendedName>
        <fullName evidence="3">Protein xylosyltransferase</fullName>
    </recommendedName>
</protein>
<sequence length="332" mass="36830">MGALHRAAVVVKGPLLPFTRSLLLFYLDQLFHAQPHVSVVFSHHNASACADTTAFLEHLRSTRPHAFAYVLATPPPRQGFGYRNVQREAVANGVELAVRRWGVGYILVQRPDSAFQDARTLSALSTLTEGVGARYAGDAEWGPIGFCPFQTQLVDTYGPFHMDDHCMFGRSAAVAKYWSLHNPFYRRAEPASTSFPDGWRTRGCPVPGPESENGNLWIQWAASEGLPPPENTLALLRSRAFVINPKAWRYISLRNHPARIKNLSMPLSPRMYGFRTSSPFTALRLCEEQSEVFDCANISRDLSIDPRATPAWPCTDPDVVGAGKWSGICTMA</sequence>
<proteinExistence type="predicted"/>
<name>A0AB34IKR3_PRYPA</name>
<evidence type="ECO:0000313" key="1">
    <source>
        <dbReference type="EMBL" id="KAL1500084.1"/>
    </source>
</evidence>
<gene>
    <name evidence="1" type="ORF">AB1Y20_012758</name>
</gene>